<gene>
    <name evidence="12" type="ORF">F3Y22_tig00110328pilonHSYRG00315</name>
</gene>
<dbReference type="PRINTS" id="PR00109">
    <property type="entry name" value="TYRKINASE"/>
</dbReference>
<proteinExistence type="predicted"/>
<dbReference type="GO" id="GO:0005524">
    <property type="term" value="F:ATP binding"/>
    <property type="evidence" value="ECO:0007669"/>
    <property type="project" value="UniProtKB-KW"/>
</dbReference>
<evidence type="ECO:0000256" key="4">
    <source>
        <dbReference type="ARBA" id="ARBA00022679"/>
    </source>
</evidence>
<dbReference type="Pfam" id="PF07714">
    <property type="entry name" value="PK_Tyr_Ser-Thr"/>
    <property type="match status" value="1"/>
</dbReference>
<dbReference type="EC" id="2.7.11.1" evidence="2"/>
<comment type="subcellular location">
    <subcellularLocation>
        <location evidence="1">Membrane</location>
    </subcellularLocation>
</comment>
<dbReference type="Gene3D" id="3.30.200.20">
    <property type="entry name" value="Phosphorylase Kinase, domain 1"/>
    <property type="match status" value="1"/>
</dbReference>
<organism evidence="12 13">
    <name type="scientific">Hibiscus syriacus</name>
    <name type="common">Rose of Sharon</name>
    <dbReference type="NCBI Taxonomy" id="106335"/>
    <lineage>
        <taxon>Eukaryota</taxon>
        <taxon>Viridiplantae</taxon>
        <taxon>Streptophyta</taxon>
        <taxon>Embryophyta</taxon>
        <taxon>Tracheophyta</taxon>
        <taxon>Spermatophyta</taxon>
        <taxon>Magnoliopsida</taxon>
        <taxon>eudicotyledons</taxon>
        <taxon>Gunneridae</taxon>
        <taxon>Pentapetalae</taxon>
        <taxon>rosids</taxon>
        <taxon>malvids</taxon>
        <taxon>Malvales</taxon>
        <taxon>Malvaceae</taxon>
        <taxon>Malvoideae</taxon>
        <taxon>Hibiscus</taxon>
    </lineage>
</organism>
<dbReference type="InterPro" id="IPR008271">
    <property type="entry name" value="Ser/Thr_kinase_AS"/>
</dbReference>
<accession>A0A6A3B335</accession>
<keyword evidence="6 12" id="KW-0418">Kinase</keyword>
<evidence type="ECO:0000256" key="1">
    <source>
        <dbReference type="ARBA" id="ARBA00004370"/>
    </source>
</evidence>
<keyword evidence="13" id="KW-1185">Reference proteome</keyword>
<dbReference type="GO" id="GO:0004674">
    <property type="term" value="F:protein serine/threonine kinase activity"/>
    <property type="evidence" value="ECO:0007669"/>
    <property type="project" value="UniProtKB-KW"/>
</dbReference>
<dbReference type="InterPro" id="IPR000719">
    <property type="entry name" value="Prot_kinase_dom"/>
</dbReference>
<dbReference type="Pfam" id="PF14381">
    <property type="entry name" value="EDR1_CTR1_ARMC3_pept"/>
    <property type="match status" value="1"/>
</dbReference>
<keyword evidence="4" id="KW-0808">Transferase</keyword>
<reference evidence="12" key="1">
    <citation type="submission" date="2019-09" db="EMBL/GenBank/DDBJ databases">
        <title>Draft genome information of white flower Hibiscus syriacus.</title>
        <authorList>
            <person name="Kim Y.-M."/>
        </authorList>
    </citation>
    <scope>NUCLEOTIDE SEQUENCE [LARGE SCALE GENOMIC DNA]</scope>
    <source>
        <strain evidence="12">YM2019G1</strain>
    </source>
</reference>
<dbReference type="InterPro" id="IPR001245">
    <property type="entry name" value="Ser-Thr/Tyr_kinase_cat_dom"/>
</dbReference>
<evidence type="ECO:0000256" key="2">
    <source>
        <dbReference type="ARBA" id="ARBA00012513"/>
    </source>
</evidence>
<dbReference type="PROSITE" id="PS50011">
    <property type="entry name" value="PROTEIN_KINASE_DOM"/>
    <property type="match status" value="1"/>
</dbReference>
<evidence type="ECO:0000259" key="11">
    <source>
        <dbReference type="PROSITE" id="PS50011"/>
    </source>
</evidence>
<dbReference type="PANTHER" id="PTHR44329">
    <property type="entry name" value="SERINE/THREONINE-PROTEIN KINASE TNNI3K-RELATED"/>
    <property type="match status" value="1"/>
</dbReference>
<dbReference type="InterPro" id="IPR055164">
    <property type="entry name" value="EDR1/CTR1/ARMC3-like_pept-like"/>
</dbReference>
<keyword evidence="5" id="KW-0547">Nucleotide-binding</keyword>
<keyword evidence="8" id="KW-0472">Membrane</keyword>
<evidence type="ECO:0000256" key="8">
    <source>
        <dbReference type="ARBA" id="ARBA00023136"/>
    </source>
</evidence>
<evidence type="ECO:0000256" key="6">
    <source>
        <dbReference type="ARBA" id="ARBA00022777"/>
    </source>
</evidence>
<name>A0A6A3B335_HIBSY</name>
<feature type="domain" description="Protein kinase" evidence="11">
    <location>
        <begin position="430"/>
        <end position="691"/>
    </location>
</feature>
<dbReference type="SUPFAM" id="SSF56112">
    <property type="entry name" value="Protein kinase-like (PK-like)"/>
    <property type="match status" value="1"/>
</dbReference>
<keyword evidence="7" id="KW-0067">ATP-binding</keyword>
<dbReference type="Gene3D" id="1.10.510.10">
    <property type="entry name" value="Transferase(Phosphotransferase) domain 1"/>
    <property type="match status" value="1"/>
</dbReference>
<dbReference type="FunFam" id="1.10.510.10:FF:000476">
    <property type="entry name" value="PAS domain-containing protein tyrosine kinase family protein"/>
    <property type="match status" value="1"/>
</dbReference>
<keyword evidence="3" id="KW-0723">Serine/threonine-protein kinase</keyword>
<dbReference type="CDD" id="cd13999">
    <property type="entry name" value="STKc_MAP3K-like"/>
    <property type="match status" value="1"/>
</dbReference>
<dbReference type="InterPro" id="IPR051681">
    <property type="entry name" value="Ser/Thr_Kinases-Pseudokinases"/>
</dbReference>
<evidence type="ECO:0000256" key="7">
    <source>
        <dbReference type="ARBA" id="ARBA00022840"/>
    </source>
</evidence>
<evidence type="ECO:0000256" key="10">
    <source>
        <dbReference type="ARBA" id="ARBA00048679"/>
    </source>
</evidence>
<comment type="caution">
    <text evidence="12">The sequence shown here is derived from an EMBL/GenBank/DDBJ whole genome shotgun (WGS) entry which is preliminary data.</text>
</comment>
<evidence type="ECO:0000313" key="12">
    <source>
        <dbReference type="EMBL" id="KAE8709745.1"/>
    </source>
</evidence>
<protein>
    <recommendedName>
        <fullName evidence="2">non-specific serine/threonine protein kinase</fullName>
        <ecNumber evidence="2">2.7.11.1</ecNumber>
    </recommendedName>
</protein>
<evidence type="ECO:0000313" key="13">
    <source>
        <dbReference type="Proteomes" id="UP000436088"/>
    </source>
</evidence>
<sequence>MYGNQTDNSYRLQVQADGFEHQLQCKEMMASFNRSWAQQTEESYQLQLALALRVSSQAASVADSNFLDFGSDANSNRVSSSSSPQHVSHRFWVSFLSSDSLSYSLSPLNSMGWILMHGPYDQGEIGQIPSLESLKAIDPHDDLSITVVLIDRLRDPSLKELQNWVLNISSSWISTKEAINQLACLVCNQTGGTASSEEGVYRQWKECTESLKNCLGSIVFLIGSLSFGLCVHRVLLFKVLADLVNLPCRITKGCKHCRREDASSCLVQVGPDREYLVDLFEEPGALSRPDSSLNGTSSIVVSSPLCHPRFKLVETATSIKTLAELYFIDNQSHKHARDDASSADNANNHNGQIGAQSRKTFDINGFNKNNHVSTPSNSNNETFVSPLHQRTTRNISCDRNLQMQISSNLQPDDPVTCFDTEDLNIPWSELVLKEKIGAGSFGTVHRAEFRGCEGAQKLIIFLIHALLGDAENEVAVKFLMEQEFHIECFREFLREVSIMKCLQHPNIVLFMGAVTQPPKLSIVMEYLSRGSLFKLLQMPDARRVLDEKRRLNMALDVARGMNYLHQHKPPIVHRDLKSPNLLVDSNYTVKVCDFGLSRSKANTFLSSKAAAGTPEWMAPEVLWNENSNEKSDVYSFGVVLWELMTLQQPWKLLNSPQVVAAVGFKGKRLEIPSNVNRVVASLIELCWAQHL</sequence>
<dbReference type="PROSITE" id="PS00108">
    <property type="entry name" value="PROTEIN_KINASE_ST"/>
    <property type="match status" value="1"/>
</dbReference>
<dbReference type="InterPro" id="IPR011009">
    <property type="entry name" value="Kinase-like_dom_sf"/>
</dbReference>
<dbReference type="GO" id="GO:0016020">
    <property type="term" value="C:membrane"/>
    <property type="evidence" value="ECO:0007669"/>
    <property type="project" value="UniProtKB-SubCell"/>
</dbReference>
<comment type="catalytic activity">
    <reaction evidence="10">
        <text>L-seryl-[protein] + ATP = O-phospho-L-seryl-[protein] + ADP + H(+)</text>
        <dbReference type="Rhea" id="RHEA:17989"/>
        <dbReference type="Rhea" id="RHEA-COMP:9863"/>
        <dbReference type="Rhea" id="RHEA-COMP:11604"/>
        <dbReference type="ChEBI" id="CHEBI:15378"/>
        <dbReference type="ChEBI" id="CHEBI:29999"/>
        <dbReference type="ChEBI" id="CHEBI:30616"/>
        <dbReference type="ChEBI" id="CHEBI:83421"/>
        <dbReference type="ChEBI" id="CHEBI:456216"/>
        <dbReference type="EC" id="2.7.11.1"/>
    </reaction>
</comment>
<evidence type="ECO:0000256" key="3">
    <source>
        <dbReference type="ARBA" id="ARBA00022527"/>
    </source>
</evidence>
<dbReference type="PANTHER" id="PTHR44329:SF300">
    <property type="entry name" value="SERINE_THREONINE-PROTEIN KINASE CTR1-LIKE"/>
    <property type="match status" value="1"/>
</dbReference>
<comment type="catalytic activity">
    <reaction evidence="9">
        <text>L-threonyl-[protein] + ATP = O-phospho-L-threonyl-[protein] + ADP + H(+)</text>
        <dbReference type="Rhea" id="RHEA:46608"/>
        <dbReference type="Rhea" id="RHEA-COMP:11060"/>
        <dbReference type="Rhea" id="RHEA-COMP:11605"/>
        <dbReference type="ChEBI" id="CHEBI:15378"/>
        <dbReference type="ChEBI" id="CHEBI:30013"/>
        <dbReference type="ChEBI" id="CHEBI:30616"/>
        <dbReference type="ChEBI" id="CHEBI:61977"/>
        <dbReference type="ChEBI" id="CHEBI:456216"/>
        <dbReference type="EC" id="2.7.11.1"/>
    </reaction>
</comment>
<dbReference type="Proteomes" id="UP000436088">
    <property type="component" value="Unassembled WGS sequence"/>
</dbReference>
<evidence type="ECO:0000256" key="9">
    <source>
        <dbReference type="ARBA" id="ARBA00047899"/>
    </source>
</evidence>
<dbReference type="AlphaFoldDB" id="A0A6A3B335"/>
<evidence type="ECO:0000256" key="5">
    <source>
        <dbReference type="ARBA" id="ARBA00022741"/>
    </source>
</evidence>
<dbReference type="SMART" id="SM00220">
    <property type="entry name" value="S_TKc"/>
    <property type="match status" value="1"/>
</dbReference>
<dbReference type="EMBL" id="VEPZ02000934">
    <property type="protein sequence ID" value="KAE8709745.1"/>
    <property type="molecule type" value="Genomic_DNA"/>
</dbReference>